<organism evidence="3 4">
    <name type="scientific">Curvibacter cyanobacteriorum</name>
    <dbReference type="NCBI Taxonomy" id="3026422"/>
    <lineage>
        <taxon>Bacteria</taxon>
        <taxon>Pseudomonadati</taxon>
        <taxon>Pseudomonadota</taxon>
        <taxon>Betaproteobacteria</taxon>
        <taxon>Burkholderiales</taxon>
        <taxon>Comamonadaceae</taxon>
        <taxon>Curvibacter</taxon>
    </lineage>
</organism>
<feature type="region of interest" description="Disordered" evidence="1">
    <location>
        <begin position="107"/>
        <end position="130"/>
    </location>
</feature>
<evidence type="ECO:0000256" key="1">
    <source>
        <dbReference type="SAM" id="MobiDB-lite"/>
    </source>
</evidence>
<accession>A0ABT5N3U8</accession>
<evidence type="ECO:0000313" key="3">
    <source>
        <dbReference type="EMBL" id="MDD0840993.1"/>
    </source>
</evidence>
<dbReference type="InterPro" id="IPR017896">
    <property type="entry name" value="4Fe4S_Fe-S-bd"/>
</dbReference>
<feature type="domain" description="4Fe-4S ferredoxin-type" evidence="2">
    <location>
        <begin position="15"/>
        <end position="45"/>
    </location>
</feature>
<keyword evidence="4" id="KW-1185">Reference proteome</keyword>
<dbReference type="Proteomes" id="UP001528673">
    <property type="component" value="Unassembled WGS sequence"/>
</dbReference>
<proteinExistence type="predicted"/>
<reference evidence="3 4" key="1">
    <citation type="submission" date="2023-02" db="EMBL/GenBank/DDBJ databases">
        <title>Bacterial whole genomic sequence of Curvibacter sp. HBC61.</title>
        <authorList>
            <person name="Le V."/>
            <person name="Ko S.-R."/>
            <person name="Ahn C.-Y."/>
            <person name="Oh H.-M."/>
        </authorList>
    </citation>
    <scope>NUCLEOTIDE SEQUENCE [LARGE SCALE GENOMIC DNA]</scope>
    <source>
        <strain evidence="3 4">HBC61</strain>
    </source>
</reference>
<dbReference type="RefSeq" id="WP_273953777.1">
    <property type="nucleotide sequence ID" value="NZ_JAQSIP010000014.1"/>
</dbReference>
<comment type="caution">
    <text evidence="3">The sequence shown here is derived from an EMBL/GenBank/DDBJ whole genome shotgun (WGS) entry which is preliminary data.</text>
</comment>
<sequence length="130" mass="13848">MSEHRVIEIHPEAPPKPAWGQPCNGCGVCCLAEPCPLGVLVSRRRQGACRALQWVPAQSVYRCGLMQAPAQYLPVPGRWAEALLARLARRWIAAGIGCDAAIELPEPEAEAASDAERQAPSAGGSGRPSR</sequence>
<evidence type="ECO:0000313" key="4">
    <source>
        <dbReference type="Proteomes" id="UP001528673"/>
    </source>
</evidence>
<gene>
    <name evidence="3" type="ORF">PSQ40_20620</name>
</gene>
<evidence type="ECO:0000259" key="2">
    <source>
        <dbReference type="PROSITE" id="PS51379"/>
    </source>
</evidence>
<dbReference type="EMBL" id="JAQSIP010000014">
    <property type="protein sequence ID" value="MDD0840993.1"/>
    <property type="molecule type" value="Genomic_DNA"/>
</dbReference>
<protein>
    <recommendedName>
        <fullName evidence="2">4Fe-4S ferredoxin-type domain-containing protein</fullName>
    </recommendedName>
</protein>
<name>A0ABT5N3U8_9BURK</name>
<dbReference type="PROSITE" id="PS51379">
    <property type="entry name" value="4FE4S_FER_2"/>
    <property type="match status" value="1"/>
</dbReference>